<sequence>MKLRDWVLLTPIFLRCLGKLPLRHLLYLAKQFRNEQPKRHETGLHVNAFFPPYPSKAFDRFLDSVIERRRVPYSVYFAVTDRCPFDCPHCSYGMHQAGEMGTEEAVEVIEQIKSLGTPTIGFTGGEPLLRDDIVELVRACGDELASVMFTTGCGLDSQLADELRRAGLGCIMIGMESSDAGEHDAVRGVEGSFEQAIRTVELSRSAGLYTAVSTVATREKVRSGQIEKLARLAGEYGVHEFRVLEPVPTGSFCKQENEVLGSEESERLADFHKRWNRRNKGPAVSGFSYLESDEMFGCGAGFHHLFIDAVGNVCPCDLTPLSFGNVLDESLESIWLRMGETFELPRCGCLMKDICGQTYVLKNAQELPIDPERSLKVCEAVKKDGPLPKVYKNLLKGRKPVSRPENRQ</sequence>
<dbReference type="PROSITE" id="PS51918">
    <property type="entry name" value="RADICAL_SAM"/>
    <property type="match status" value="1"/>
</dbReference>
<keyword evidence="2" id="KW-0949">S-adenosyl-L-methionine</keyword>
<dbReference type="RefSeq" id="WP_169852994.1">
    <property type="nucleotide sequence ID" value="NZ_CP019791.1"/>
</dbReference>
<dbReference type="PANTHER" id="PTHR11228:SF7">
    <property type="entry name" value="PQQA PEPTIDE CYCLASE"/>
    <property type="match status" value="1"/>
</dbReference>
<dbReference type="PANTHER" id="PTHR11228">
    <property type="entry name" value="RADICAL SAM DOMAIN PROTEIN"/>
    <property type="match status" value="1"/>
</dbReference>
<dbReference type="EMBL" id="CP019791">
    <property type="protein sequence ID" value="AQT67794.1"/>
    <property type="molecule type" value="Genomic_DNA"/>
</dbReference>
<dbReference type="InterPro" id="IPR006638">
    <property type="entry name" value="Elp3/MiaA/NifB-like_rSAM"/>
</dbReference>
<dbReference type="GO" id="GO:0006783">
    <property type="term" value="P:heme biosynthetic process"/>
    <property type="evidence" value="ECO:0007669"/>
    <property type="project" value="TreeGrafter"/>
</dbReference>
<evidence type="ECO:0000313" key="8">
    <source>
        <dbReference type="Proteomes" id="UP000189674"/>
    </source>
</evidence>
<keyword evidence="5" id="KW-0411">Iron-sulfur</keyword>
<dbReference type="AlphaFoldDB" id="A0A1U9NJ86"/>
<accession>A0A1U9NJ86</accession>
<evidence type="ECO:0000313" key="7">
    <source>
        <dbReference type="EMBL" id="AQT67794.1"/>
    </source>
</evidence>
<feature type="domain" description="Radical SAM core" evidence="6">
    <location>
        <begin position="69"/>
        <end position="278"/>
    </location>
</feature>
<evidence type="ECO:0000256" key="3">
    <source>
        <dbReference type="ARBA" id="ARBA00022723"/>
    </source>
</evidence>
<dbReference type="InterPro" id="IPR058240">
    <property type="entry name" value="rSAM_sf"/>
</dbReference>
<dbReference type="CDD" id="cd01335">
    <property type="entry name" value="Radical_SAM"/>
    <property type="match status" value="1"/>
</dbReference>
<gene>
    <name evidence="7" type="primary">albA_3</name>
    <name evidence="7" type="ORF">STSP2_00943</name>
</gene>
<evidence type="ECO:0000256" key="4">
    <source>
        <dbReference type="ARBA" id="ARBA00023004"/>
    </source>
</evidence>
<reference evidence="8" key="1">
    <citation type="submission" date="2017-02" db="EMBL/GenBank/DDBJ databases">
        <title>Comparative genomics and description of representatives of a novel lineage of planctomycetes thriving in anoxic sediments.</title>
        <authorList>
            <person name="Spring S."/>
            <person name="Bunk B."/>
            <person name="Sproer C."/>
        </authorList>
    </citation>
    <scope>NUCLEOTIDE SEQUENCE [LARGE SCALE GENOMIC DNA]</scope>
    <source>
        <strain evidence="8">ST-NAGAB-D1</strain>
    </source>
</reference>
<dbReference type="GO" id="GO:0003824">
    <property type="term" value="F:catalytic activity"/>
    <property type="evidence" value="ECO:0007669"/>
    <property type="project" value="InterPro"/>
</dbReference>
<dbReference type="SFLD" id="SFLDG01386">
    <property type="entry name" value="main_SPASM_domain-containing"/>
    <property type="match status" value="1"/>
</dbReference>
<evidence type="ECO:0000256" key="5">
    <source>
        <dbReference type="ARBA" id="ARBA00023014"/>
    </source>
</evidence>
<dbReference type="SFLD" id="SFLDS00029">
    <property type="entry name" value="Radical_SAM"/>
    <property type="match status" value="1"/>
</dbReference>
<dbReference type="GO" id="GO:0046872">
    <property type="term" value="F:metal ion binding"/>
    <property type="evidence" value="ECO:0007669"/>
    <property type="project" value="UniProtKB-KW"/>
</dbReference>
<keyword evidence="3" id="KW-0479">Metal-binding</keyword>
<dbReference type="SUPFAM" id="SSF102114">
    <property type="entry name" value="Radical SAM enzymes"/>
    <property type="match status" value="1"/>
</dbReference>
<dbReference type="InterPro" id="IPR013785">
    <property type="entry name" value="Aldolase_TIM"/>
</dbReference>
<dbReference type="InterPro" id="IPR007197">
    <property type="entry name" value="rSAM"/>
</dbReference>
<dbReference type="InterPro" id="IPR023885">
    <property type="entry name" value="4Fe4S-binding_SPASM_dom"/>
</dbReference>
<dbReference type="STRING" id="1936003.STSP2_00943"/>
<keyword evidence="8" id="KW-1185">Reference proteome</keyword>
<dbReference type="Proteomes" id="UP000189674">
    <property type="component" value="Chromosome"/>
</dbReference>
<evidence type="ECO:0000256" key="1">
    <source>
        <dbReference type="ARBA" id="ARBA00001966"/>
    </source>
</evidence>
<comment type="cofactor">
    <cofactor evidence="1">
        <name>[4Fe-4S] cluster</name>
        <dbReference type="ChEBI" id="CHEBI:49883"/>
    </cofactor>
</comment>
<protein>
    <submittedName>
        <fullName evidence="7">Antilisterial bacteriocin subtilosin biosynthesis protein AlbA</fullName>
    </submittedName>
</protein>
<proteinExistence type="predicted"/>
<name>A0A1U9NJ86_9BACT</name>
<evidence type="ECO:0000256" key="2">
    <source>
        <dbReference type="ARBA" id="ARBA00022691"/>
    </source>
</evidence>
<dbReference type="Gene3D" id="3.20.20.70">
    <property type="entry name" value="Aldolase class I"/>
    <property type="match status" value="1"/>
</dbReference>
<dbReference type="SMART" id="SM00729">
    <property type="entry name" value="Elp3"/>
    <property type="match status" value="1"/>
</dbReference>
<dbReference type="Pfam" id="PF13186">
    <property type="entry name" value="SPASM"/>
    <property type="match status" value="1"/>
</dbReference>
<dbReference type="KEGG" id="alus:STSP2_00943"/>
<keyword evidence="4" id="KW-0408">Iron</keyword>
<organism evidence="7 8">
    <name type="scientific">Anaerohalosphaera lusitana</name>
    <dbReference type="NCBI Taxonomy" id="1936003"/>
    <lineage>
        <taxon>Bacteria</taxon>
        <taxon>Pseudomonadati</taxon>
        <taxon>Planctomycetota</taxon>
        <taxon>Phycisphaerae</taxon>
        <taxon>Sedimentisphaerales</taxon>
        <taxon>Anaerohalosphaeraceae</taxon>
        <taxon>Anaerohalosphaera</taxon>
    </lineage>
</organism>
<dbReference type="SFLD" id="SFLDG01067">
    <property type="entry name" value="SPASM/twitch_domain_containing"/>
    <property type="match status" value="1"/>
</dbReference>
<evidence type="ECO:0000259" key="6">
    <source>
        <dbReference type="PROSITE" id="PS51918"/>
    </source>
</evidence>
<dbReference type="InterPro" id="IPR050377">
    <property type="entry name" value="Radical_SAM_PqqE_MftC-like"/>
</dbReference>
<dbReference type="Pfam" id="PF04055">
    <property type="entry name" value="Radical_SAM"/>
    <property type="match status" value="1"/>
</dbReference>
<dbReference type="GO" id="GO:0051536">
    <property type="term" value="F:iron-sulfur cluster binding"/>
    <property type="evidence" value="ECO:0007669"/>
    <property type="project" value="UniProtKB-KW"/>
</dbReference>